<dbReference type="EMBL" id="CAAE01023372">
    <property type="protein sequence ID" value="CAG14565.1"/>
    <property type="molecule type" value="Genomic_DNA"/>
</dbReference>
<reference evidence="2" key="1">
    <citation type="journal article" date="2004" name="Nature">
        <title>Genome duplication in the teleost fish Tetraodon nigroviridis reveals the early vertebrate proto-karyotype.</title>
        <authorList>
            <person name="Jaillon O."/>
            <person name="Aury J.-M."/>
            <person name="Brunet F."/>
            <person name="Petit J.-L."/>
            <person name="Stange-Thomann N."/>
            <person name="Mauceli E."/>
            <person name="Bouneau L."/>
            <person name="Fischer C."/>
            <person name="Ozouf-Costaz C."/>
            <person name="Bernot A."/>
            <person name="Nicaud S."/>
            <person name="Jaffe D."/>
            <person name="Fisher S."/>
            <person name="Lutfalla G."/>
            <person name="Dossat C."/>
            <person name="Segurens B."/>
            <person name="Dasilva C."/>
            <person name="Salanoubat M."/>
            <person name="Levy M."/>
            <person name="Boudet N."/>
            <person name="Castellano S."/>
            <person name="Anthouard V."/>
            <person name="Jubin C."/>
            <person name="Castelli V."/>
            <person name="Katinka M."/>
            <person name="Vacherie B."/>
            <person name="Biemont C."/>
            <person name="Skalli Z."/>
            <person name="Cattolico L."/>
            <person name="Poulain J."/>
            <person name="De Berardinis V."/>
            <person name="Cruaud C."/>
            <person name="Duprat S."/>
            <person name="Brottier P."/>
            <person name="Coutanceau J.-P."/>
            <person name="Gouzy J."/>
            <person name="Parra G."/>
            <person name="Lardier G."/>
            <person name="Chapple C."/>
            <person name="McKernan K.J."/>
            <person name="McEwan P."/>
            <person name="Bosak S."/>
            <person name="Kellis M."/>
            <person name="Volff J.-N."/>
            <person name="Guigo R."/>
            <person name="Zody M.C."/>
            <person name="Mesirov J."/>
            <person name="Lindblad-Toh K."/>
            <person name="Birren B."/>
            <person name="Nusbaum C."/>
            <person name="Kahn D."/>
            <person name="Robinson-Rechavi M."/>
            <person name="Laudet V."/>
            <person name="Schachter V."/>
            <person name="Quetier F."/>
            <person name="Saurin W."/>
            <person name="Scarpelli C."/>
            <person name="Wincker P."/>
            <person name="Lander E.S."/>
            <person name="Weissenbach J."/>
            <person name="Roest Crollius H."/>
        </authorList>
    </citation>
    <scope>NUCLEOTIDE SEQUENCE [LARGE SCALE GENOMIC DNA]</scope>
</reference>
<name>Q4RAL8_TETNG</name>
<feature type="non-terminal residue" evidence="2">
    <location>
        <position position="1"/>
    </location>
</feature>
<evidence type="ECO:0000256" key="1">
    <source>
        <dbReference type="SAM" id="MobiDB-lite"/>
    </source>
</evidence>
<reference evidence="2" key="2">
    <citation type="submission" date="2004-02" db="EMBL/GenBank/DDBJ databases">
        <authorList>
            <consortium name="Genoscope"/>
            <consortium name="Whitehead Institute Centre for Genome Research"/>
        </authorList>
    </citation>
    <scope>NUCLEOTIDE SEQUENCE</scope>
</reference>
<gene>
    <name evidence="2" type="ORF">GSTENG00036659001</name>
</gene>
<sequence>RSCQSMTSLFSTTVSPAKGSSPSLHCRPSKQTAPASPL</sequence>
<evidence type="ECO:0000313" key="2">
    <source>
        <dbReference type="EMBL" id="CAG14565.1"/>
    </source>
</evidence>
<organism evidence="2">
    <name type="scientific">Tetraodon nigroviridis</name>
    <name type="common">Spotted green pufferfish</name>
    <name type="synonym">Chelonodon nigroviridis</name>
    <dbReference type="NCBI Taxonomy" id="99883"/>
    <lineage>
        <taxon>Eukaryota</taxon>
        <taxon>Metazoa</taxon>
        <taxon>Chordata</taxon>
        <taxon>Craniata</taxon>
        <taxon>Vertebrata</taxon>
        <taxon>Euteleostomi</taxon>
        <taxon>Actinopterygii</taxon>
        <taxon>Neopterygii</taxon>
        <taxon>Teleostei</taxon>
        <taxon>Neoteleostei</taxon>
        <taxon>Acanthomorphata</taxon>
        <taxon>Eupercaria</taxon>
        <taxon>Tetraodontiformes</taxon>
        <taxon>Tetradontoidea</taxon>
        <taxon>Tetraodontidae</taxon>
        <taxon>Tetraodon</taxon>
    </lineage>
</organism>
<proteinExistence type="predicted"/>
<protein>
    <submittedName>
        <fullName evidence="2">(spotted green pufferfish) hypothetical protein</fullName>
    </submittedName>
</protein>
<comment type="caution">
    <text evidence="2">The sequence shown here is derived from an EMBL/GenBank/DDBJ whole genome shotgun (WGS) entry which is preliminary data.</text>
</comment>
<dbReference type="AlphaFoldDB" id="Q4RAL8"/>
<dbReference type="KEGG" id="tng:GSTEN00036659G001"/>
<feature type="region of interest" description="Disordered" evidence="1">
    <location>
        <begin position="1"/>
        <end position="38"/>
    </location>
</feature>
<accession>Q4RAL8</accession>